<evidence type="ECO:0000259" key="3">
    <source>
        <dbReference type="PROSITE" id="PS51384"/>
    </source>
</evidence>
<evidence type="ECO:0000313" key="5">
    <source>
        <dbReference type="Proteomes" id="UP001597058"/>
    </source>
</evidence>
<sequence length="275" mass="28517">MDDVPLPYQVTQARDETADTVTLTLAPTGTGLLAPFTPGRYALVHALGVGRIPVPVSRIDRHELALTIRSAEAVSAALCALRPGGRVGLRGPFGTGWELDRAAGQDLLVVADGLGPAPLRPLVLDALAAPQLYGHLNVLVGARTPDDILYAQQTHAWSAAHGPPHCAVTVECPGPAWEGPVGAVTALLDGARFEPANTTAYVCGPVETVRAAARALLGHGLPAERIRVALDSFPDGDAGHDERPRPEDVLLSRNGGPVVGWDQVESPSSPAGPGT</sequence>
<dbReference type="SUPFAM" id="SSF63380">
    <property type="entry name" value="Riboflavin synthase domain-like"/>
    <property type="match status" value="1"/>
</dbReference>
<evidence type="ECO:0000256" key="2">
    <source>
        <dbReference type="SAM" id="MobiDB-lite"/>
    </source>
</evidence>
<gene>
    <name evidence="4" type="ORF">ACFQ5X_48805</name>
</gene>
<feature type="compositionally biased region" description="Basic and acidic residues" evidence="2">
    <location>
        <begin position="237"/>
        <end position="250"/>
    </location>
</feature>
<comment type="cofactor">
    <cofactor evidence="1">
        <name>FAD</name>
        <dbReference type="ChEBI" id="CHEBI:57692"/>
    </cofactor>
</comment>
<dbReference type="InterPro" id="IPR012165">
    <property type="entry name" value="Cyt_c3_hydrogenase_gsu"/>
</dbReference>
<dbReference type="Gene3D" id="3.40.50.80">
    <property type="entry name" value="Nucleotide-binding domain of ferredoxin-NADP reductase (FNR) module"/>
    <property type="match status" value="1"/>
</dbReference>
<dbReference type="PROSITE" id="PS51384">
    <property type="entry name" value="FAD_FR"/>
    <property type="match status" value="1"/>
</dbReference>
<name>A0ABW3XYG2_9ACTN</name>
<feature type="domain" description="FAD-binding FR-type" evidence="3">
    <location>
        <begin position="3"/>
        <end position="99"/>
    </location>
</feature>
<evidence type="ECO:0000313" key="4">
    <source>
        <dbReference type="EMBL" id="MFD1313579.1"/>
    </source>
</evidence>
<dbReference type="Gene3D" id="2.40.30.10">
    <property type="entry name" value="Translation factors"/>
    <property type="match status" value="1"/>
</dbReference>
<dbReference type="PIRSF" id="PIRSF006816">
    <property type="entry name" value="Cyc3_hyd_g"/>
    <property type="match status" value="1"/>
</dbReference>
<dbReference type="PANTHER" id="PTHR47354">
    <property type="entry name" value="NADH OXIDOREDUCTASE HCR"/>
    <property type="match status" value="1"/>
</dbReference>
<dbReference type="RefSeq" id="WP_329525686.1">
    <property type="nucleotide sequence ID" value="NZ_JBHSKH010000026.1"/>
</dbReference>
<accession>A0ABW3XYG2</accession>
<dbReference type="InterPro" id="IPR017927">
    <property type="entry name" value="FAD-bd_FR_type"/>
</dbReference>
<dbReference type="InterPro" id="IPR017938">
    <property type="entry name" value="Riboflavin_synthase-like_b-brl"/>
</dbReference>
<dbReference type="InterPro" id="IPR050415">
    <property type="entry name" value="MRET"/>
</dbReference>
<reference evidence="5" key="1">
    <citation type="journal article" date="2019" name="Int. J. Syst. Evol. Microbiol.">
        <title>The Global Catalogue of Microorganisms (GCM) 10K type strain sequencing project: providing services to taxonomists for standard genome sequencing and annotation.</title>
        <authorList>
            <consortium name="The Broad Institute Genomics Platform"/>
            <consortium name="The Broad Institute Genome Sequencing Center for Infectious Disease"/>
            <person name="Wu L."/>
            <person name="Ma J."/>
        </authorList>
    </citation>
    <scope>NUCLEOTIDE SEQUENCE [LARGE SCALE GENOMIC DNA]</scope>
    <source>
        <strain evidence="5">CGMCC 4.7020</strain>
    </source>
</reference>
<dbReference type="InterPro" id="IPR001433">
    <property type="entry name" value="OxRdtase_FAD/NAD-bd"/>
</dbReference>
<dbReference type="InterPro" id="IPR039261">
    <property type="entry name" value="FNR_nucleotide-bd"/>
</dbReference>
<dbReference type="Proteomes" id="UP001597058">
    <property type="component" value="Unassembled WGS sequence"/>
</dbReference>
<evidence type="ECO:0000256" key="1">
    <source>
        <dbReference type="ARBA" id="ARBA00001974"/>
    </source>
</evidence>
<keyword evidence="5" id="KW-1185">Reference proteome</keyword>
<comment type="caution">
    <text evidence="4">The sequence shown here is derived from an EMBL/GenBank/DDBJ whole genome shotgun (WGS) entry which is preliminary data.</text>
</comment>
<proteinExistence type="predicted"/>
<dbReference type="EMBL" id="JBHTMM010000220">
    <property type="protein sequence ID" value="MFD1313579.1"/>
    <property type="molecule type" value="Genomic_DNA"/>
</dbReference>
<protein>
    <submittedName>
        <fullName evidence="4">Oxidoreductase</fullName>
    </submittedName>
</protein>
<feature type="region of interest" description="Disordered" evidence="2">
    <location>
        <begin position="233"/>
        <end position="275"/>
    </location>
</feature>
<dbReference type="Pfam" id="PF00175">
    <property type="entry name" value="NAD_binding_1"/>
    <property type="match status" value="1"/>
</dbReference>
<organism evidence="4 5">
    <name type="scientific">Streptomyces kaempferi</name>
    <dbReference type="NCBI Taxonomy" id="333725"/>
    <lineage>
        <taxon>Bacteria</taxon>
        <taxon>Bacillati</taxon>
        <taxon>Actinomycetota</taxon>
        <taxon>Actinomycetes</taxon>
        <taxon>Kitasatosporales</taxon>
        <taxon>Streptomycetaceae</taxon>
        <taxon>Streptomyces</taxon>
    </lineage>
</organism>
<dbReference type="SUPFAM" id="SSF52343">
    <property type="entry name" value="Ferredoxin reductase-like, C-terminal NADP-linked domain"/>
    <property type="match status" value="1"/>
</dbReference>
<dbReference type="PANTHER" id="PTHR47354:SF5">
    <property type="entry name" value="PROTEIN RFBI"/>
    <property type="match status" value="1"/>
</dbReference>